<dbReference type="SUPFAM" id="SSF53474">
    <property type="entry name" value="alpha/beta-Hydrolases"/>
    <property type="match status" value="1"/>
</dbReference>
<dbReference type="Pfam" id="PF01764">
    <property type="entry name" value="Lipase_3"/>
    <property type="match status" value="1"/>
</dbReference>
<dbReference type="OrthoDB" id="426718at2759"/>
<organism evidence="2 3">
    <name type="scientific">Teladorsagia circumcincta</name>
    <name type="common">Brown stomach worm</name>
    <name type="synonym">Ostertagia circumcincta</name>
    <dbReference type="NCBI Taxonomy" id="45464"/>
    <lineage>
        <taxon>Eukaryota</taxon>
        <taxon>Metazoa</taxon>
        <taxon>Ecdysozoa</taxon>
        <taxon>Nematoda</taxon>
        <taxon>Chromadorea</taxon>
        <taxon>Rhabditida</taxon>
        <taxon>Rhabditina</taxon>
        <taxon>Rhabditomorpha</taxon>
        <taxon>Strongyloidea</taxon>
        <taxon>Trichostrongylidae</taxon>
        <taxon>Teladorsagia</taxon>
    </lineage>
</organism>
<proteinExistence type="predicted"/>
<evidence type="ECO:0000259" key="1">
    <source>
        <dbReference type="Pfam" id="PF01764"/>
    </source>
</evidence>
<sequence>LRLLTFGEPRTGNVAFAREVEENVPFRYRVVKKNDFVTSIPRSVDPATSLITATAFERQPLFYRFLVHYNNNMKKGDKFKVCELSDDFGCRNTNLAFDLSDHQSYFHVDVDEFITEKCELDKRRQHIASDSDEESDSSGNE</sequence>
<evidence type="ECO:0000313" key="3">
    <source>
        <dbReference type="Proteomes" id="UP000230423"/>
    </source>
</evidence>
<dbReference type="PANTHER" id="PTHR45908">
    <property type="entry name" value="PROTEIN CBG11750-RELATED"/>
    <property type="match status" value="1"/>
</dbReference>
<gene>
    <name evidence="2" type="ORF">TELCIR_02352</name>
</gene>
<evidence type="ECO:0000313" key="2">
    <source>
        <dbReference type="EMBL" id="PIO75590.1"/>
    </source>
</evidence>
<name>A0A2G9V1F6_TELCI</name>
<reference evidence="2 3" key="1">
    <citation type="submission" date="2015-09" db="EMBL/GenBank/DDBJ databases">
        <title>Draft genome of the parasitic nematode Teladorsagia circumcincta isolate WARC Sus (inbred).</title>
        <authorList>
            <person name="Mitreva M."/>
        </authorList>
    </citation>
    <scope>NUCLEOTIDE SEQUENCE [LARGE SCALE GENOMIC DNA]</scope>
    <source>
        <strain evidence="2 3">S</strain>
    </source>
</reference>
<dbReference type="GO" id="GO:0006629">
    <property type="term" value="P:lipid metabolic process"/>
    <property type="evidence" value="ECO:0007669"/>
    <property type="project" value="InterPro"/>
</dbReference>
<keyword evidence="3" id="KW-1185">Reference proteome</keyword>
<dbReference type="InterPro" id="IPR002921">
    <property type="entry name" value="Fungal_lipase-type"/>
</dbReference>
<dbReference type="Gene3D" id="3.40.50.1820">
    <property type="entry name" value="alpha/beta hydrolase"/>
    <property type="match status" value="1"/>
</dbReference>
<feature type="domain" description="Fungal lipase-type" evidence="1">
    <location>
        <begin position="2"/>
        <end position="42"/>
    </location>
</feature>
<dbReference type="AlphaFoldDB" id="A0A2G9V1F6"/>
<dbReference type="EMBL" id="KZ345125">
    <property type="protein sequence ID" value="PIO75590.1"/>
    <property type="molecule type" value="Genomic_DNA"/>
</dbReference>
<feature type="non-terminal residue" evidence="2">
    <location>
        <position position="1"/>
    </location>
</feature>
<protein>
    <recommendedName>
        <fullName evidence="1">Fungal lipase-type domain-containing protein</fullName>
    </recommendedName>
</protein>
<accession>A0A2G9V1F6</accession>
<dbReference type="PANTHER" id="PTHR45908:SF15">
    <property type="entry name" value="FUNGAL LIPASE-LIKE DOMAIN-CONTAINING PROTEIN"/>
    <property type="match status" value="1"/>
</dbReference>
<dbReference type="InterPro" id="IPR029058">
    <property type="entry name" value="AB_hydrolase_fold"/>
</dbReference>
<dbReference type="Proteomes" id="UP000230423">
    <property type="component" value="Unassembled WGS sequence"/>
</dbReference>